<dbReference type="RefSeq" id="XP_043014907.1">
    <property type="nucleotide sequence ID" value="XM_043146207.1"/>
</dbReference>
<comment type="caution">
    <text evidence="1">The sequence shown here is derived from an EMBL/GenBank/DDBJ whole genome shotgun (WGS) entry which is preliminary data.</text>
</comment>
<accession>A0A9P7V1C6</accession>
<dbReference type="Proteomes" id="UP001049176">
    <property type="component" value="Chromosome 1"/>
</dbReference>
<protein>
    <submittedName>
        <fullName evidence="1">Uncharacterized protein</fullName>
    </submittedName>
</protein>
<gene>
    <name evidence="1" type="ORF">E1B28_000389</name>
</gene>
<dbReference type="GeneID" id="66069465"/>
<proteinExistence type="predicted"/>
<dbReference type="EMBL" id="CM032181">
    <property type="protein sequence ID" value="KAG7098437.1"/>
    <property type="molecule type" value="Genomic_DNA"/>
</dbReference>
<sequence>MVRHVQAVVRPPPTRHRTECRSEEGIGCGLKFPRKSIVGLCGQCNLIESLYLNGGDSDDDEDMARQDNLIRKVRLKKSSSGPLLCFSSRYCVPGRAMQVLWTSQLLWRPLEC</sequence>
<keyword evidence="2" id="KW-1185">Reference proteome</keyword>
<name>A0A9P7V1C6_9AGAR</name>
<evidence type="ECO:0000313" key="2">
    <source>
        <dbReference type="Proteomes" id="UP001049176"/>
    </source>
</evidence>
<reference evidence="1" key="1">
    <citation type="journal article" date="2021" name="Genome Biol. Evol.">
        <title>The assembled and annotated genome of the fairy-ring fungus Marasmius oreades.</title>
        <authorList>
            <person name="Hiltunen M."/>
            <person name="Ament-Velasquez S.L."/>
            <person name="Johannesson H."/>
        </authorList>
    </citation>
    <scope>NUCLEOTIDE SEQUENCE</scope>
    <source>
        <strain evidence="1">03SP1</strain>
    </source>
</reference>
<evidence type="ECO:0000313" key="1">
    <source>
        <dbReference type="EMBL" id="KAG7098437.1"/>
    </source>
</evidence>
<dbReference type="KEGG" id="more:E1B28_000389"/>
<dbReference type="AlphaFoldDB" id="A0A9P7V1C6"/>
<organism evidence="1 2">
    <name type="scientific">Marasmius oreades</name>
    <name type="common">fairy-ring Marasmius</name>
    <dbReference type="NCBI Taxonomy" id="181124"/>
    <lineage>
        <taxon>Eukaryota</taxon>
        <taxon>Fungi</taxon>
        <taxon>Dikarya</taxon>
        <taxon>Basidiomycota</taxon>
        <taxon>Agaricomycotina</taxon>
        <taxon>Agaricomycetes</taxon>
        <taxon>Agaricomycetidae</taxon>
        <taxon>Agaricales</taxon>
        <taxon>Marasmiineae</taxon>
        <taxon>Marasmiaceae</taxon>
        <taxon>Marasmius</taxon>
    </lineage>
</organism>